<proteinExistence type="inferred from homology"/>
<accession>A0A5K7Z3J2</accession>
<organism evidence="5 6">
    <name type="scientific">Desulfosarcina alkanivorans</name>
    <dbReference type="NCBI Taxonomy" id="571177"/>
    <lineage>
        <taxon>Bacteria</taxon>
        <taxon>Pseudomonadati</taxon>
        <taxon>Thermodesulfobacteriota</taxon>
        <taxon>Desulfobacteria</taxon>
        <taxon>Desulfobacterales</taxon>
        <taxon>Desulfosarcinaceae</taxon>
        <taxon>Desulfosarcina</taxon>
    </lineage>
</organism>
<evidence type="ECO:0000313" key="5">
    <source>
        <dbReference type="EMBL" id="BBO71207.1"/>
    </source>
</evidence>
<dbReference type="PIRSF" id="PIRSF037567">
    <property type="entry name" value="MTTB_MeTrfase"/>
    <property type="match status" value="1"/>
</dbReference>
<dbReference type="Gene3D" id="3.20.20.480">
    <property type="entry name" value="Trimethylamine methyltransferase-like"/>
    <property type="match status" value="1"/>
</dbReference>
<evidence type="ECO:0000256" key="3">
    <source>
        <dbReference type="ARBA" id="ARBA00022679"/>
    </source>
</evidence>
<comment type="similarity">
    <text evidence="1 4">Belongs to the trimethylamine methyltransferase family.</text>
</comment>
<dbReference type="OrthoDB" id="9815793at2"/>
<dbReference type="RefSeq" id="WP_155319075.1">
    <property type="nucleotide sequence ID" value="NZ_AP021874.1"/>
</dbReference>
<evidence type="ECO:0000256" key="4">
    <source>
        <dbReference type="PIRNR" id="PIRNR037567"/>
    </source>
</evidence>
<dbReference type="EMBL" id="AP021874">
    <property type="protein sequence ID" value="BBO71207.1"/>
    <property type="molecule type" value="Genomic_DNA"/>
</dbReference>
<dbReference type="GO" id="GO:0032259">
    <property type="term" value="P:methylation"/>
    <property type="evidence" value="ECO:0007669"/>
    <property type="project" value="UniProtKB-KW"/>
</dbReference>
<dbReference type="InterPro" id="IPR038601">
    <property type="entry name" value="MttB-like_sf"/>
</dbReference>
<keyword evidence="3 4" id="KW-0808">Transferase</keyword>
<keyword evidence="2 5" id="KW-0489">Methyltransferase</keyword>
<dbReference type="InterPro" id="IPR010426">
    <property type="entry name" value="MTTB_MeTrfase"/>
</dbReference>
<evidence type="ECO:0000313" key="6">
    <source>
        <dbReference type="Proteomes" id="UP000427906"/>
    </source>
</evidence>
<gene>
    <name evidence="5" type="ORF">DSCA_51370</name>
</gene>
<dbReference type="Proteomes" id="UP000427906">
    <property type="component" value="Chromosome"/>
</dbReference>
<dbReference type="GO" id="GO:0008168">
    <property type="term" value="F:methyltransferase activity"/>
    <property type="evidence" value="ECO:0007669"/>
    <property type="project" value="UniProtKB-KW"/>
</dbReference>
<evidence type="ECO:0000256" key="1">
    <source>
        <dbReference type="ARBA" id="ARBA00007137"/>
    </source>
</evidence>
<protein>
    <recommendedName>
        <fullName evidence="4">Methyltransferase</fullName>
        <ecNumber evidence="4">2.1.1.-</ecNumber>
    </recommendedName>
</protein>
<reference evidence="5 6" key="1">
    <citation type="submission" date="2019-11" db="EMBL/GenBank/DDBJ databases">
        <title>Comparative genomics of hydrocarbon-degrading Desulfosarcina strains.</title>
        <authorList>
            <person name="Watanabe M."/>
            <person name="Kojima H."/>
            <person name="Fukui M."/>
        </authorList>
    </citation>
    <scope>NUCLEOTIDE SEQUENCE [LARGE SCALE GENOMIC DNA]</scope>
    <source>
        <strain evidence="5 6">PL12</strain>
    </source>
</reference>
<keyword evidence="6" id="KW-1185">Reference proteome</keyword>
<dbReference type="AlphaFoldDB" id="A0A5K7Z3J2"/>
<dbReference type="KEGG" id="dalk:DSCA_51370"/>
<sequence>MYDRMQTFTTDQMTRIHDASMDLMSRVGVAFNEPEALDIFTARGFRVEGKTVYMTESQVRQALDTVPSRFRVRARNPRKSIDVGGDNWVVAPGYGAPFIALPDGRQSKATMADYDNFCKLVQTSPTIDMNGFMMVVPDDVSPGTSHLDMLLSGMLLCDKPFMGSPVSRQGARDCVEMAAILWGGKDKLADVGPVSVSLISSQSPLQFQGEMAGALIELARANQACVIDSLVMAGSSGPVTLSGVLVLQNTEILAGITLAQLVNPGVPVIYGGLSSAMDMRTGGLAVGCPELSMIVSATAQIARFYNIPSRSGGSLTDAHFPDAQAAGESALALSTAVRNGIHFILDSAGILGSYMAMSYEKFLVDEEMCAILRKLTAPIDFSDEAIDVEMIKAVGIGGQYLTQPQTLKRCRTEFHTTDFFNRQNHAAWTAAGSQRIDQAATQRVRERLAAYETPVIDPEVDTALRAYVAEHKPSG</sequence>
<dbReference type="Pfam" id="PF06253">
    <property type="entry name" value="MTTB"/>
    <property type="match status" value="1"/>
</dbReference>
<evidence type="ECO:0000256" key="2">
    <source>
        <dbReference type="ARBA" id="ARBA00022603"/>
    </source>
</evidence>
<name>A0A5K7Z3J2_9BACT</name>
<dbReference type="EC" id="2.1.1.-" evidence="4"/>
<dbReference type="GO" id="GO:0015948">
    <property type="term" value="P:methanogenesis"/>
    <property type="evidence" value="ECO:0007669"/>
    <property type="project" value="UniProtKB-UniRule"/>
</dbReference>